<dbReference type="Pfam" id="PF00672">
    <property type="entry name" value="HAMP"/>
    <property type="match status" value="1"/>
</dbReference>
<name>A0ABV4BP50_9CLOT</name>
<dbReference type="InterPro" id="IPR000727">
    <property type="entry name" value="T_SNARE_dom"/>
</dbReference>
<evidence type="ECO:0000313" key="12">
    <source>
        <dbReference type="EMBL" id="MEY8000559.1"/>
    </source>
</evidence>
<dbReference type="SUPFAM" id="SSF58104">
    <property type="entry name" value="Methyl-accepting chemotaxis protein (MCP) signaling domain"/>
    <property type="match status" value="1"/>
</dbReference>
<dbReference type="Gene3D" id="6.10.340.10">
    <property type="match status" value="1"/>
</dbReference>
<dbReference type="PANTHER" id="PTHR32089:SF112">
    <property type="entry name" value="LYSOZYME-LIKE PROTEIN-RELATED"/>
    <property type="match status" value="1"/>
</dbReference>
<dbReference type="PROSITE" id="PS50885">
    <property type="entry name" value="HAMP"/>
    <property type="match status" value="1"/>
</dbReference>
<dbReference type="CDD" id="cd06225">
    <property type="entry name" value="HAMP"/>
    <property type="match status" value="1"/>
</dbReference>
<evidence type="ECO:0000259" key="9">
    <source>
        <dbReference type="PROSITE" id="PS50111"/>
    </source>
</evidence>
<keyword evidence="3 5" id="KW-0807">Transducer</keyword>
<keyword evidence="8" id="KW-0472">Membrane</keyword>
<feature type="region of interest" description="Disordered" evidence="7">
    <location>
        <begin position="319"/>
        <end position="339"/>
    </location>
</feature>
<gene>
    <name evidence="12" type="ORF">AB8U03_10190</name>
</gene>
<dbReference type="RefSeq" id="WP_369704445.1">
    <property type="nucleotide sequence ID" value="NZ_JBGEWD010000008.1"/>
</dbReference>
<keyword evidence="8" id="KW-1133">Transmembrane helix</keyword>
<dbReference type="Pfam" id="PF00015">
    <property type="entry name" value="MCPsignal"/>
    <property type="match status" value="1"/>
</dbReference>
<dbReference type="Gene3D" id="1.10.287.950">
    <property type="entry name" value="Methyl-accepting chemotaxis protein"/>
    <property type="match status" value="1"/>
</dbReference>
<keyword evidence="2" id="KW-0997">Cell inner membrane</keyword>
<dbReference type="SMART" id="SM00304">
    <property type="entry name" value="HAMP"/>
    <property type="match status" value="1"/>
</dbReference>
<evidence type="ECO:0000256" key="5">
    <source>
        <dbReference type="PROSITE-ProRule" id="PRU00284"/>
    </source>
</evidence>
<dbReference type="InterPro" id="IPR003660">
    <property type="entry name" value="HAMP_dom"/>
</dbReference>
<protein>
    <submittedName>
        <fullName evidence="12">Methyl-accepting chemotaxis protein</fullName>
    </submittedName>
</protein>
<dbReference type="PROSITE" id="PS50192">
    <property type="entry name" value="T_SNARE"/>
    <property type="match status" value="1"/>
</dbReference>
<proteinExistence type="inferred from homology"/>
<evidence type="ECO:0000256" key="3">
    <source>
        <dbReference type="ARBA" id="ARBA00023224"/>
    </source>
</evidence>
<evidence type="ECO:0000259" key="11">
    <source>
        <dbReference type="PROSITE" id="PS50885"/>
    </source>
</evidence>
<comment type="subcellular location">
    <subcellularLocation>
        <location evidence="1">Cell inner membrane</location>
        <topology evidence="1">Multi-pass membrane protein</topology>
    </subcellularLocation>
</comment>
<evidence type="ECO:0000256" key="4">
    <source>
        <dbReference type="ARBA" id="ARBA00029447"/>
    </source>
</evidence>
<evidence type="ECO:0000256" key="6">
    <source>
        <dbReference type="SAM" id="Coils"/>
    </source>
</evidence>
<accession>A0ABV4BP50</accession>
<feature type="transmembrane region" description="Helical" evidence="8">
    <location>
        <begin position="14"/>
        <end position="33"/>
    </location>
</feature>
<feature type="domain" description="Methyl-accepting transducer" evidence="9">
    <location>
        <begin position="283"/>
        <end position="534"/>
    </location>
</feature>
<feature type="coiled-coil region" evidence="6">
    <location>
        <begin position="491"/>
        <end position="518"/>
    </location>
</feature>
<dbReference type="InterPro" id="IPR024478">
    <property type="entry name" value="HlyB_4HB_MCP"/>
</dbReference>
<dbReference type="InterPro" id="IPR004089">
    <property type="entry name" value="MCPsignal_dom"/>
</dbReference>
<comment type="caution">
    <text evidence="12">The sequence shown here is derived from an EMBL/GenBank/DDBJ whole genome shotgun (WGS) entry which is preliminary data.</text>
</comment>
<evidence type="ECO:0000256" key="7">
    <source>
        <dbReference type="SAM" id="MobiDB-lite"/>
    </source>
</evidence>
<reference evidence="12 13" key="1">
    <citation type="submission" date="2024-08" db="EMBL/GenBank/DDBJ databases">
        <title>Clostridium lapicellarii sp. nov., and Clostridium renhuaiense sp. nov., two species isolated from the mud in a fermentation cellar used for producing sauce-flavour Chinese liquors.</title>
        <authorList>
            <person name="Yang F."/>
            <person name="Wang H."/>
            <person name="Chen L.Q."/>
            <person name="Zhou N."/>
            <person name="Lu J.J."/>
            <person name="Pu X.X."/>
            <person name="Wan B."/>
            <person name="Wang L."/>
            <person name="Liu S.J."/>
        </authorList>
    </citation>
    <scope>NUCLEOTIDE SEQUENCE [LARGE SCALE GENOMIC DNA]</scope>
    <source>
        <strain evidence="12 13">MT-5</strain>
    </source>
</reference>
<feature type="compositionally biased region" description="Basic and acidic residues" evidence="7">
    <location>
        <begin position="324"/>
        <end position="339"/>
    </location>
</feature>
<dbReference type="Proteomes" id="UP001564657">
    <property type="component" value="Unassembled WGS sequence"/>
</dbReference>
<evidence type="ECO:0000256" key="2">
    <source>
        <dbReference type="ARBA" id="ARBA00022519"/>
    </source>
</evidence>
<dbReference type="PANTHER" id="PTHR32089">
    <property type="entry name" value="METHYL-ACCEPTING CHEMOTAXIS PROTEIN MCPB"/>
    <property type="match status" value="1"/>
</dbReference>
<keyword evidence="13" id="KW-1185">Reference proteome</keyword>
<evidence type="ECO:0000256" key="8">
    <source>
        <dbReference type="SAM" id="Phobius"/>
    </source>
</evidence>
<evidence type="ECO:0000259" key="10">
    <source>
        <dbReference type="PROSITE" id="PS50192"/>
    </source>
</evidence>
<keyword evidence="2" id="KW-1003">Cell membrane</keyword>
<dbReference type="SMART" id="SM00283">
    <property type="entry name" value="MA"/>
    <property type="match status" value="1"/>
</dbReference>
<keyword evidence="6" id="KW-0175">Coiled coil</keyword>
<dbReference type="PROSITE" id="PS50111">
    <property type="entry name" value="CHEMOTAXIS_TRANSDUC_2"/>
    <property type="match status" value="1"/>
</dbReference>
<dbReference type="Pfam" id="PF12729">
    <property type="entry name" value="4HB_MCP_1"/>
    <property type="match status" value="1"/>
</dbReference>
<sequence length="570" mass="63354">MEWFNNLKIKKKQVLGFFFISVFIVVVGIIGTVNMEKINTASNQLYNEDLQTLRNLDKFDSNTMHLRLSIINLVESRDKSKTQDTIKTTDAYKKENNNILNTYKKSNLTSQEKNLLPKLDTQLKDWRDICDKTLNLMEQGKYDEAYELNRDAASYRDKLTKTIEELSKITQQKAYNNNLNSNSIYRSSLYVIMFVTLLGLIIALILGNKIASGISREVEKILSFADSLSKGELGQSVEVSNKDEIGILAQELNSASDNIKELVKEILQGTEDMSASSEELSATTQEISSMMTSVSESTDQISKGSQNLSNITEEINISSQKMESNTHELSNKADEATRSSLDIKKRAEDIKVKASNSIKEAKIIYDEKERNIMNAIEEGKVVSEVKIMAASIGNIAEQTNLLALNAAIEAARAGEHGKGFAVVADEVRKLAEQSSSAVGNINKMVLSVESAFNNLSQSGQEVLDYIANIVSPNYRLLMDTGIQYEKDAEFINNMSEQIDNSSKQMKEIMKKLNSTIENAASTAEESAAGSEEILSSVNEVTKAIEDIAKSSQSQAEFAEKLTVMVNKFKI</sequence>
<organism evidence="12 13">
    <name type="scientific">Clostridium moutaii</name>
    <dbReference type="NCBI Taxonomy" id="3240932"/>
    <lineage>
        <taxon>Bacteria</taxon>
        <taxon>Bacillati</taxon>
        <taxon>Bacillota</taxon>
        <taxon>Clostridia</taxon>
        <taxon>Eubacteriales</taxon>
        <taxon>Clostridiaceae</taxon>
        <taxon>Clostridium</taxon>
    </lineage>
</organism>
<feature type="transmembrane region" description="Helical" evidence="8">
    <location>
        <begin position="187"/>
        <end position="206"/>
    </location>
</feature>
<feature type="domain" description="HAMP" evidence="11">
    <location>
        <begin position="212"/>
        <end position="264"/>
    </location>
</feature>
<dbReference type="EMBL" id="JBGEWD010000008">
    <property type="protein sequence ID" value="MEY8000559.1"/>
    <property type="molecule type" value="Genomic_DNA"/>
</dbReference>
<evidence type="ECO:0000256" key="1">
    <source>
        <dbReference type="ARBA" id="ARBA00004429"/>
    </source>
</evidence>
<evidence type="ECO:0000313" key="13">
    <source>
        <dbReference type="Proteomes" id="UP001564657"/>
    </source>
</evidence>
<comment type="similarity">
    <text evidence="4">Belongs to the methyl-accepting chemotaxis (MCP) protein family.</text>
</comment>
<keyword evidence="8" id="KW-0812">Transmembrane</keyword>
<feature type="domain" description="T-SNARE coiled-coil homology" evidence="10">
    <location>
        <begin position="453"/>
        <end position="515"/>
    </location>
</feature>